<proteinExistence type="predicted"/>
<dbReference type="Pfam" id="PF04892">
    <property type="entry name" value="VanZ"/>
    <property type="match status" value="1"/>
</dbReference>
<dbReference type="InterPro" id="IPR053150">
    <property type="entry name" value="Teicoplanin_resist-assoc"/>
</dbReference>
<gene>
    <name evidence="1" type="ORF">D4A81_00185</name>
</gene>
<dbReference type="RefSeq" id="WP_111525549.1">
    <property type="nucleotide sequence ID" value="NZ_CP032364.1"/>
</dbReference>
<organism evidence="1 2">
    <name type="scientific">Lachnoanaerobaculum umeaense</name>
    <dbReference type="NCBI Taxonomy" id="617123"/>
    <lineage>
        <taxon>Bacteria</taxon>
        <taxon>Bacillati</taxon>
        <taxon>Bacillota</taxon>
        <taxon>Clostridia</taxon>
        <taxon>Lachnospirales</taxon>
        <taxon>Lachnospiraceae</taxon>
        <taxon>Lachnoanaerobaculum</taxon>
    </lineage>
</organism>
<dbReference type="PANTHER" id="PTHR36834">
    <property type="entry name" value="MEMBRANE PROTEIN-RELATED"/>
    <property type="match status" value="1"/>
</dbReference>
<dbReference type="AlphaFoldDB" id="A0A385PWD0"/>
<dbReference type="OrthoDB" id="9805025at2"/>
<dbReference type="KEGG" id="lua:D4A81_00185"/>
<evidence type="ECO:0000313" key="1">
    <source>
        <dbReference type="EMBL" id="AYA98478.1"/>
    </source>
</evidence>
<sequence length="372" mass="43236">MNQYLEVSLQAVILFPFVVAIFTLPYIAYNYHKYGSVLSLKVLIVYSFIFYILCMYCLVILPLPTPEKAATLHSHKMQLEPFLFIKDILKKSHIIKGQPKTWMSLVLNKAFLVNILNLFLAVPFGMYLRYYFKRSFIETLVLSFLLSLFFEITQLTGLYFTYSGSYRLFDVDDLIVNTSGGVLGFLCIGPVMKFLPSRDELDEISYKKGMEVSLTRRFISFFFDMAFIALLTFICEILIPEFTLMFSFEASILFYFSVFPILFKGRTLGKFITSTAIVSLNDGHPAFYSYFFRYILFYGLYFFIPLNLRRLLENLILTNADPSKDMAYATLELLATILYFMILLTALIKSARHHRLLYEKLSHTKIQSTVKV</sequence>
<accession>A0A385PWD0</accession>
<dbReference type="EMBL" id="CP032364">
    <property type="protein sequence ID" value="AYA98478.1"/>
    <property type="molecule type" value="Genomic_DNA"/>
</dbReference>
<dbReference type="Proteomes" id="UP000265562">
    <property type="component" value="Chromosome"/>
</dbReference>
<name>A0A385PWD0_9FIRM</name>
<dbReference type="InterPro" id="IPR006976">
    <property type="entry name" value="VanZ-like"/>
</dbReference>
<dbReference type="PANTHER" id="PTHR36834:SF1">
    <property type="entry name" value="INTEGRAL MEMBRANE PROTEIN"/>
    <property type="match status" value="1"/>
</dbReference>
<reference evidence="1 2" key="1">
    <citation type="submission" date="2018-09" db="EMBL/GenBank/DDBJ databases">
        <title>Genome sequencing of Lachnoanaerobaculum umeaense DSM 23576.</title>
        <authorList>
            <person name="Kook J.-K."/>
            <person name="Park S.-N."/>
            <person name="Lim Y.K."/>
        </authorList>
    </citation>
    <scope>NUCLEOTIDE SEQUENCE [LARGE SCALE GENOMIC DNA]</scope>
    <source>
        <strain evidence="2">DSM 23576 \ CCUG 58757</strain>
    </source>
</reference>
<protein>
    <submittedName>
        <fullName evidence="1">VanZ family protein</fullName>
    </submittedName>
</protein>
<keyword evidence="2" id="KW-1185">Reference proteome</keyword>
<evidence type="ECO:0000313" key="2">
    <source>
        <dbReference type="Proteomes" id="UP000265562"/>
    </source>
</evidence>